<dbReference type="NCBIfam" id="NF005516">
    <property type="entry name" value="PRK07135.1"/>
    <property type="match status" value="1"/>
</dbReference>
<keyword evidence="3 8" id="KW-0548">Nucleotidyltransferase</keyword>
<name>A0A449AW82_9BACT</name>
<evidence type="ECO:0000313" key="8">
    <source>
        <dbReference type="EMBL" id="VEU70910.1"/>
    </source>
</evidence>
<evidence type="ECO:0000256" key="2">
    <source>
        <dbReference type="ARBA" id="ARBA00022679"/>
    </source>
</evidence>
<comment type="catalytic activity">
    <reaction evidence="6">
        <text>DNA(n) + a 2'-deoxyribonucleoside 5'-triphosphate = DNA(n+1) + diphosphate</text>
        <dbReference type="Rhea" id="RHEA:22508"/>
        <dbReference type="Rhea" id="RHEA-COMP:17339"/>
        <dbReference type="Rhea" id="RHEA-COMP:17340"/>
        <dbReference type="ChEBI" id="CHEBI:33019"/>
        <dbReference type="ChEBI" id="CHEBI:61560"/>
        <dbReference type="ChEBI" id="CHEBI:173112"/>
        <dbReference type="EC" id="2.7.7.7"/>
    </reaction>
</comment>
<evidence type="ECO:0000256" key="1">
    <source>
        <dbReference type="ARBA" id="ARBA00012417"/>
    </source>
</evidence>
<keyword evidence="2 8" id="KW-0808">Transferase</keyword>
<dbReference type="Proteomes" id="UP000290815">
    <property type="component" value="Chromosome"/>
</dbReference>
<dbReference type="Pfam" id="PF02811">
    <property type="entry name" value="PHP"/>
    <property type="match status" value="1"/>
</dbReference>
<dbReference type="RefSeq" id="WP_027333483.1">
    <property type="nucleotide sequence ID" value="NZ_LR215024.1"/>
</dbReference>
<dbReference type="InterPro" id="IPR003141">
    <property type="entry name" value="Pol/His_phosphatase_N"/>
</dbReference>
<evidence type="ECO:0000256" key="6">
    <source>
        <dbReference type="ARBA" id="ARBA00049244"/>
    </source>
</evidence>
<dbReference type="Pfam" id="PF07733">
    <property type="entry name" value="DNA_pol3_alpha"/>
    <property type="match status" value="1"/>
</dbReference>
<evidence type="ECO:0000313" key="9">
    <source>
        <dbReference type="Proteomes" id="UP000290815"/>
    </source>
</evidence>
<dbReference type="GO" id="GO:0003887">
    <property type="term" value="F:DNA-directed DNA polymerase activity"/>
    <property type="evidence" value="ECO:0007669"/>
    <property type="project" value="UniProtKB-KW"/>
</dbReference>
<dbReference type="InterPro" id="IPR040982">
    <property type="entry name" value="DNA_pol3_finger"/>
</dbReference>
<dbReference type="InterPro" id="IPR041931">
    <property type="entry name" value="DNA_pol3_alpha_thumb_dom"/>
</dbReference>
<dbReference type="SMART" id="SM00481">
    <property type="entry name" value="POLIIIAc"/>
    <property type="match status" value="1"/>
</dbReference>
<gene>
    <name evidence="8" type="primary">dnaE</name>
    <name evidence="8" type="ORF">NCTC10194_00614</name>
</gene>
<organism evidence="8 9">
    <name type="scientific">Mycoplasmopsis glycophila</name>
    <dbReference type="NCBI Taxonomy" id="171285"/>
    <lineage>
        <taxon>Bacteria</taxon>
        <taxon>Bacillati</taxon>
        <taxon>Mycoplasmatota</taxon>
        <taxon>Mycoplasmoidales</taxon>
        <taxon>Metamycoplasmataceae</taxon>
        <taxon>Mycoplasmopsis</taxon>
    </lineage>
</organism>
<evidence type="ECO:0000256" key="3">
    <source>
        <dbReference type="ARBA" id="ARBA00022695"/>
    </source>
</evidence>
<dbReference type="InterPro" id="IPR029460">
    <property type="entry name" value="DNAPol_HHH"/>
</dbReference>
<dbReference type="Gene3D" id="1.10.10.1600">
    <property type="entry name" value="Bacterial DNA polymerase III alpha subunit, thumb domain"/>
    <property type="match status" value="1"/>
</dbReference>
<protein>
    <recommendedName>
        <fullName evidence="1">DNA-directed DNA polymerase</fullName>
        <ecNumber evidence="1">2.7.7.7</ecNumber>
    </recommendedName>
</protein>
<dbReference type="Gene3D" id="3.20.20.140">
    <property type="entry name" value="Metal-dependent hydrolases"/>
    <property type="match status" value="1"/>
</dbReference>
<dbReference type="PANTHER" id="PTHR32294">
    <property type="entry name" value="DNA POLYMERASE III SUBUNIT ALPHA"/>
    <property type="match status" value="1"/>
</dbReference>
<dbReference type="InterPro" id="IPR004013">
    <property type="entry name" value="PHP_dom"/>
</dbReference>
<keyword evidence="9" id="KW-1185">Reference proteome</keyword>
<evidence type="ECO:0000259" key="7">
    <source>
        <dbReference type="SMART" id="SM00481"/>
    </source>
</evidence>
<accession>A0A449AW82</accession>
<dbReference type="SUPFAM" id="SSF89550">
    <property type="entry name" value="PHP domain-like"/>
    <property type="match status" value="1"/>
</dbReference>
<feature type="domain" description="Polymerase/histidinol phosphatase N-terminal" evidence="7">
    <location>
        <begin position="5"/>
        <end position="74"/>
    </location>
</feature>
<keyword evidence="5" id="KW-0239">DNA-directed DNA polymerase</keyword>
<proteinExistence type="predicted"/>
<evidence type="ECO:0000256" key="5">
    <source>
        <dbReference type="ARBA" id="ARBA00022932"/>
    </source>
</evidence>
<evidence type="ECO:0000256" key="4">
    <source>
        <dbReference type="ARBA" id="ARBA00022705"/>
    </source>
</evidence>
<dbReference type="KEGG" id="mgly:NCTC10194_00614"/>
<dbReference type="InterPro" id="IPR004805">
    <property type="entry name" value="DnaE2/DnaE/PolC"/>
</dbReference>
<dbReference type="Pfam" id="PF17657">
    <property type="entry name" value="DNA_pol3_finger"/>
    <property type="match status" value="1"/>
</dbReference>
<dbReference type="Gene3D" id="1.10.150.870">
    <property type="match status" value="1"/>
</dbReference>
<sequence>MRKKIYLHTNTEFSFLYSTIRVKELFNLAIENKLEYLPLTDVNNLSALPYYYELQSKYGIKAIVGIETKVYLNDKDYFKVILIAKNNKGLEVINNIILDASKNKYLSNLIELENENIFIIDHLEKGLVAKNIKQFQLPTNFYFNNKKLVHPQTVFAPTKRILKFEDNEILNVLEEIGGKTKKSIYTFYDYLDEDEFKDLEEPVYQNMLNMVDSIEIKEPDSTIKLPKFSENSAELFQKLIQGKRYKKLITEYDIQMVQSRILYEYETIAKLGFIDYFLIIWDALKWARENKIAIGPGRGSASGSLISYLLEITDINPLEFNLLFERFLNVDRVSLPDIDIDIQDTKRDLLLNYLQEKYGENKFALITTFQTLASKNSIRDVARVLKIPIADVNKISASLTKFDENLTVAYQKNKKYRALVDKFPNLHDFASRIEGLPRQTGLHAAGVVIANEELTKEFPVSWNANKIQQIQFNMNFLEKYGLIKIDFLGLKNLTIIQEIEDKIPEKDHFDVRIENNYSKFIDNETFKLLNKLLTNGIFQLESEGMKNAIQSVRVDTFDDLYAILSLFRPGPAQYIPNYAANKRNPKLIEKIHPLYDEIVAPTFGIIVYQEQIMEIAQKVTKMSFAQADLLRRAISKKDEEKLHSYKKTFFEQGIKNNIEAQTLERIYQNIEKFADYGFNKSHAVAYALISYKMAYYKARFPKEFYAVLLTNNSGDLTMIKKYVLDAKEQKIQVNSPLINISRNEVVIYQNQLYLPLNMIKGVGLAAVSKIIQELDDNGPFKGFIDAILRLRNIGVGESIINILIKANVLRSYGNVETLISFVQECFQIFNLFALTSKKQKIETEQAKYLALTEFIKDNGYDKVEIPTKERNIELEIEYESELLGDIYNVIPTVAQNQSNVIRKKINQIDLERSWVVVFITSFKLVKGAKRTHAAIGLRDETGSIMAYGFNENIFNLEENFKPRNILVNISQNEKKYYRVFDWKEITNNEEN</sequence>
<dbReference type="Pfam" id="PF14579">
    <property type="entry name" value="HHH_6"/>
    <property type="match status" value="1"/>
</dbReference>
<dbReference type="GO" id="GO:0008408">
    <property type="term" value="F:3'-5' exonuclease activity"/>
    <property type="evidence" value="ECO:0007669"/>
    <property type="project" value="InterPro"/>
</dbReference>
<dbReference type="EC" id="2.7.7.7" evidence="1"/>
<dbReference type="PANTHER" id="PTHR32294:SF0">
    <property type="entry name" value="DNA POLYMERASE III SUBUNIT ALPHA"/>
    <property type="match status" value="1"/>
</dbReference>
<dbReference type="AlphaFoldDB" id="A0A449AW82"/>
<dbReference type="NCBIfam" id="TIGR00594">
    <property type="entry name" value="polc"/>
    <property type="match status" value="1"/>
</dbReference>
<reference evidence="8 9" key="1">
    <citation type="submission" date="2019-01" db="EMBL/GenBank/DDBJ databases">
        <authorList>
            <consortium name="Pathogen Informatics"/>
        </authorList>
    </citation>
    <scope>NUCLEOTIDE SEQUENCE [LARGE SCALE GENOMIC DNA]</scope>
    <source>
        <strain evidence="8 9">NCTC10194</strain>
    </source>
</reference>
<keyword evidence="4" id="KW-0235">DNA replication</keyword>
<dbReference type="InterPro" id="IPR011708">
    <property type="entry name" value="DNA_pol3_alpha_NTPase_dom"/>
</dbReference>
<dbReference type="InterPro" id="IPR016195">
    <property type="entry name" value="Pol/histidinol_Pase-like"/>
</dbReference>
<dbReference type="EMBL" id="LR215024">
    <property type="protein sequence ID" value="VEU70910.1"/>
    <property type="molecule type" value="Genomic_DNA"/>
</dbReference>
<dbReference type="GO" id="GO:0006260">
    <property type="term" value="P:DNA replication"/>
    <property type="evidence" value="ECO:0007669"/>
    <property type="project" value="UniProtKB-KW"/>
</dbReference>